<name>A0A1H5PMJ7_9ACTN</name>
<accession>A0A1H5PMJ7</accession>
<evidence type="ECO:0000259" key="4">
    <source>
        <dbReference type="PROSITE" id="PS51084"/>
    </source>
</evidence>
<evidence type="ECO:0000256" key="2">
    <source>
        <dbReference type="PIRSR" id="PIRSR601310-3"/>
    </source>
</evidence>
<dbReference type="Pfam" id="PF01230">
    <property type="entry name" value="HIT"/>
    <property type="match status" value="1"/>
</dbReference>
<feature type="short sequence motif" description="Histidine triad motif" evidence="2 3">
    <location>
        <begin position="104"/>
        <end position="108"/>
    </location>
</feature>
<feature type="active site" description="Tele-AMP-histidine intermediate" evidence="1">
    <location>
        <position position="106"/>
    </location>
</feature>
<gene>
    <name evidence="5" type="ORF">SAMN04488561_4638</name>
</gene>
<proteinExistence type="predicted"/>
<evidence type="ECO:0000313" key="5">
    <source>
        <dbReference type="EMBL" id="SEF14438.1"/>
    </source>
</evidence>
<dbReference type="SUPFAM" id="SSF54197">
    <property type="entry name" value="HIT-like"/>
    <property type="match status" value="1"/>
</dbReference>
<dbReference type="AlphaFoldDB" id="A0A1H5PMJ7"/>
<reference evidence="6" key="1">
    <citation type="submission" date="2016-10" db="EMBL/GenBank/DDBJ databases">
        <authorList>
            <person name="Varghese N."/>
            <person name="Submissions S."/>
        </authorList>
    </citation>
    <scope>NUCLEOTIDE SEQUENCE [LARGE SCALE GENOMIC DNA]</scope>
    <source>
        <strain evidence="6">DSM 45237</strain>
    </source>
</reference>
<dbReference type="GO" id="GO:0009117">
    <property type="term" value="P:nucleotide metabolic process"/>
    <property type="evidence" value="ECO:0007669"/>
    <property type="project" value="TreeGrafter"/>
</dbReference>
<keyword evidence="6" id="KW-1185">Reference proteome</keyword>
<evidence type="ECO:0000256" key="1">
    <source>
        <dbReference type="PIRSR" id="PIRSR601310-1"/>
    </source>
</evidence>
<dbReference type="RefSeq" id="WP_069109644.1">
    <property type="nucleotide sequence ID" value="NZ_FNUC01000004.1"/>
</dbReference>
<sequence length="146" mass="15790">MPIQVPIDDPCAFCEYLAGRRPYTIIGRDALTAVLVTREQRGRGHVLVIPVDHHETIIDVPTHVAEALMRSVQRWAAAVARAHSAEGVAVWQNNGVPAHQSVPHVHFHVAATLAEGGTHWDGVPTLSIRETDAIAAALLAKLDARP</sequence>
<dbReference type="PANTHER" id="PTHR46648">
    <property type="entry name" value="HIT FAMILY PROTEIN 1"/>
    <property type="match status" value="1"/>
</dbReference>
<feature type="domain" description="HIT" evidence="4">
    <location>
        <begin position="12"/>
        <end position="120"/>
    </location>
</feature>
<dbReference type="GO" id="GO:0003824">
    <property type="term" value="F:catalytic activity"/>
    <property type="evidence" value="ECO:0007669"/>
    <property type="project" value="InterPro"/>
</dbReference>
<dbReference type="EMBL" id="FNUC01000004">
    <property type="protein sequence ID" value="SEF14438.1"/>
    <property type="molecule type" value="Genomic_DNA"/>
</dbReference>
<dbReference type="PANTHER" id="PTHR46648:SF1">
    <property type="entry name" value="ADENOSINE 5'-MONOPHOSPHORAMIDASE HNT1"/>
    <property type="match status" value="1"/>
</dbReference>
<dbReference type="PROSITE" id="PS51084">
    <property type="entry name" value="HIT_2"/>
    <property type="match status" value="1"/>
</dbReference>
<evidence type="ECO:0000313" key="6">
    <source>
        <dbReference type="Proteomes" id="UP000181980"/>
    </source>
</evidence>
<evidence type="ECO:0000256" key="3">
    <source>
        <dbReference type="PROSITE-ProRule" id="PRU00464"/>
    </source>
</evidence>
<dbReference type="Proteomes" id="UP000181980">
    <property type="component" value="Unassembled WGS sequence"/>
</dbReference>
<dbReference type="InterPro" id="IPR036265">
    <property type="entry name" value="HIT-like_sf"/>
</dbReference>
<dbReference type="InterPro" id="IPR001310">
    <property type="entry name" value="Histidine_triad_HIT"/>
</dbReference>
<dbReference type="OrthoDB" id="9784774at2"/>
<protein>
    <submittedName>
        <fullName evidence="5">Histidine triad (HIT) family protein</fullName>
    </submittedName>
</protein>
<organism evidence="5 6">
    <name type="scientific">Jiangella alba</name>
    <dbReference type="NCBI Taxonomy" id="561176"/>
    <lineage>
        <taxon>Bacteria</taxon>
        <taxon>Bacillati</taxon>
        <taxon>Actinomycetota</taxon>
        <taxon>Actinomycetes</taxon>
        <taxon>Jiangellales</taxon>
        <taxon>Jiangellaceae</taxon>
        <taxon>Jiangella</taxon>
    </lineage>
</organism>
<dbReference type="STRING" id="561176.SAMN04488561_4638"/>
<dbReference type="Gene3D" id="3.30.428.10">
    <property type="entry name" value="HIT-like"/>
    <property type="match status" value="1"/>
</dbReference>
<dbReference type="InterPro" id="IPR011146">
    <property type="entry name" value="HIT-like"/>
</dbReference>